<organism evidence="2 3">
    <name type="scientific">Sphingomonas rustica</name>
    <dbReference type="NCBI Taxonomy" id="3103142"/>
    <lineage>
        <taxon>Bacteria</taxon>
        <taxon>Pseudomonadati</taxon>
        <taxon>Pseudomonadota</taxon>
        <taxon>Alphaproteobacteria</taxon>
        <taxon>Sphingomonadales</taxon>
        <taxon>Sphingomonadaceae</taxon>
        <taxon>Sphingomonas</taxon>
    </lineage>
</organism>
<dbReference type="Pfam" id="PF03358">
    <property type="entry name" value="FMN_red"/>
    <property type="match status" value="1"/>
</dbReference>
<evidence type="ECO:0000313" key="3">
    <source>
        <dbReference type="Proteomes" id="UP001427805"/>
    </source>
</evidence>
<dbReference type="InterPro" id="IPR050712">
    <property type="entry name" value="NAD(P)H-dep_reductase"/>
</dbReference>
<sequence>MTEPLKIHVVIGSVREGRMALPVGNWVVEQSAGRDDIACELVDLKTWDLPFYPHARPPSSGDYSDEKQAAWGAKVAEADGYILIAPEYNHGIPAVLKNALDTVYREWNRKPVSFVAYGGLGGARSVEQLTMVARELQMAPLESALHLMGVWNRRDGDRLAADEADDRRLRRLSDELVWWGRALATARRAG</sequence>
<comment type="caution">
    <text evidence="2">The sequence shown here is derived from an EMBL/GenBank/DDBJ whole genome shotgun (WGS) entry which is preliminary data.</text>
</comment>
<protein>
    <submittedName>
        <fullName evidence="2">NAD(P)H-dependent oxidoreductase</fullName>
        <ecNumber evidence="2">1.-.-.-</ecNumber>
    </submittedName>
</protein>
<dbReference type="Gene3D" id="3.40.50.360">
    <property type="match status" value="1"/>
</dbReference>
<dbReference type="InterPro" id="IPR029039">
    <property type="entry name" value="Flavoprotein-like_sf"/>
</dbReference>
<dbReference type="RefSeq" id="WP_346246213.1">
    <property type="nucleotide sequence ID" value="NZ_JBDIZK010000004.1"/>
</dbReference>
<dbReference type="EC" id="1.-.-.-" evidence="2"/>
<accession>A0ABV0B7N5</accession>
<dbReference type="Proteomes" id="UP001427805">
    <property type="component" value="Unassembled WGS sequence"/>
</dbReference>
<feature type="domain" description="NADPH-dependent FMN reductase-like" evidence="1">
    <location>
        <begin position="6"/>
        <end position="143"/>
    </location>
</feature>
<dbReference type="SUPFAM" id="SSF52218">
    <property type="entry name" value="Flavoproteins"/>
    <property type="match status" value="1"/>
</dbReference>
<dbReference type="EMBL" id="JBDIZK010000004">
    <property type="protein sequence ID" value="MEN3747217.1"/>
    <property type="molecule type" value="Genomic_DNA"/>
</dbReference>
<evidence type="ECO:0000313" key="2">
    <source>
        <dbReference type="EMBL" id="MEN3747217.1"/>
    </source>
</evidence>
<gene>
    <name evidence="2" type="ORF">TPR58_08555</name>
</gene>
<name>A0ABV0B7N5_9SPHN</name>
<dbReference type="GO" id="GO:0016491">
    <property type="term" value="F:oxidoreductase activity"/>
    <property type="evidence" value="ECO:0007669"/>
    <property type="project" value="UniProtKB-KW"/>
</dbReference>
<keyword evidence="3" id="KW-1185">Reference proteome</keyword>
<keyword evidence="2" id="KW-0560">Oxidoreductase</keyword>
<dbReference type="PANTHER" id="PTHR30543:SF21">
    <property type="entry name" value="NAD(P)H-DEPENDENT FMN REDUCTASE LOT6"/>
    <property type="match status" value="1"/>
</dbReference>
<reference evidence="2 3" key="1">
    <citation type="submission" date="2024-05" db="EMBL/GenBank/DDBJ databases">
        <title>Sphingomonas sp. HF-S3 16S ribosomal RNA gene Genome sequencing and assembly.</title>
        <authorList>
            <person name="Lee H."/>
        </authorList>
    </citation>
    <scope>NUCLEOTIDE SEQUENCE [LARGE SCALE GENOMIC DNA]</scope>
    <source>
        <strain evidence="2 3">HF-S3</strain>
    </source>
</reference>
<evidence type="ECO:0000259" key="1">
    <source>
        <dbReference type="Pfam" id="PF03358"/>
    </source>
</evidence>
<dbReference type="PANTHER" id="PTHR30543">
    <property type="entry name" value="CHROMATE REDUCTASE"/>
    <property type="match status" value="1"/>
</dbReference>
<proteinExistence type="predicted"/>
<dbReference type="InterPro" id="IPR005025">
    <property type="entry name" value="FMN_Rdtase-like_dom"/>
</dbReference>